<dbReference type="PANTHER" id="PTHR19139:SF199">
    <property type="entry name" value="MIP17260P"/>
    <property type="match status" value="1"/>
</dbReference>
<evidence type="ECO:0000256" key="1">
    <source>
        <dbReference type="ARBA" id="ARBA00004651"/>
    </source>
</evidence>
<evidence type="ECO:0000256" key="7">
    <source>
        <dbReference type="ARBA" id="ARBA00023136"/>
    </source>
</evidence>
<evidence type="ECO:0000259" key="10">
    <source>
        <dbReference type="Pfam" id="PF04266"/>
    </source>
</evidence>
<dbReference type="Pfam" id="PF00230">
    <property type="entry name" value="MIP"/>
    <property type="match status" value="1"/>
</dbReference>
<gene>
    <name evidence="11" type="ORF">COHA_002626</name>
</gene>
<keyword evidence="7 9" id="KW-0472">Membrane</keyword>
<keyword evidence="5 9" id="KW-0812">Transmembrane</keyword>
<dbReference type="InterPro" id="IPR000425">
    <property type="entry name" value="MIP"/>
</dbReference>
<feature type="compositionally biased region" description="Low complexity" evidence="8">
    <location>
        <begin position="672"/>
        <end position="709"/>
    </location>
</feature>
<feature type="transmembrane region" description="Helical" evidence="9">
    <location>
        <begin position="122"/>
        <end position="140"/>
    </location>
</feature>
<evidence type="ECO:0000256" key="8">
    <source>
        <dbReference type="SAM" id="MobiDB-lite"/>
    </source>
</evidence>
<dbReference type="InterPro" id="IPR015947">
    <property type="entry name" value="PUA-like_sf"/>
</dbReference>
<dbReference type="PROSITE" id="PS00221">
    <property type="entry name" value="MIP"/>
    <property type="match status" value="1"/>
</dbReference>
<dbReference type="Gene3D" id="2.30.130.30">
    <property type="entry name" value="Hypothetical protein"/>
    <property type="match status" value="1"/>
</dbReference>
<feature type="region of interest" description="Disordered" evidence="8">
    <location>
        <begin position="635"/>
        <end position="714"/>
    </location>
</feature>
<dbReference type="InterPro" id="IPR034294">
    <property type="entry name" value="Aquaporin_transptr"/>
</dbReference>
<feature type="compositionally biased region" description="Basic and acidic residues" evidence="8">
    <location>
        <begin position="644"/>
        <end position="656"/>
    </location>
</feature>
<feature type="transmembrane region" description="Helical" evidence="9">
    <location>
        <begin position="72"/>
        <end position="92"/>
    </location>
</feature>
<evidence type="ECO:0000256" key="3">
    <source>
        <dbReference type="ARBA" id="ARBA00022448"/>
    </source>
</evidence>
<dbReference type="Gene3D" id="1.20.1080.10">
    <property type="entry name" value="Glycerol uptake facilitator protein"/>
    <property type="match status" value="1"/>
</dbReference>
<feature type="region of interest" description="Disordered" evidence="8">
    <location>
        <begin position="365"/>
        <end position="386"/>
    </location>
</feature>
<accession>A0AAD5DWA3</accession>
<evidence type="ECO:0000256" key="2">
    <source>
        <dbReference type="ARBA" id="ARBA00006175"/>
    </source>
</evidence>
<keyword evidence="12" id="KW-1185">Reference proteome</keyword>
<evidence type="ECO:0000313" key="11">
    <source>
        <dbReference type="EMBL" id="KAI7843728.1"/>
    </source>
</evidence>
<comment type="subcellular location">
    <subcellularLocation>
        <location evidence="1">Cell membrane</location>
        <topology evidence="1">Multi-pass membrane protein</topology>
    </subcellularLocation>
</comment>
<dbReference type="Proteomes" id="UP001205105">
    <property type="component" value="Unassembled WGS sequence"/>
</dbReference>
<dbReference type="AlphaFoldDB" id="A0AAD5DWA3"/>
<feature type="compositionally biased region" description="Polar residues" evidence="8">
    <location>
        <begin position="305"/>
        <end position="318"/>
    </location>
</feature>
<reference evidence="11" key="1">
    <citation type="submission" date="2020-11" db="EMBL/GenBank/DDBJ databases">
        <title>Chlorella ohadii genome sequencing and assembly.</title>
        <authorList>
            <person name="Murik O."/>
            <person name="Treves H."/>
            <person name="Kedem I."/>
            <person name="Shotland Y."/>
            <person name="Kaplan A."/>
        </authorList>
    </citation>
    <scope>NUCLEOTIDE SEQUENCE</scope>
    <source>
        <strain evidence="11">1</strain>
    </source>
</reference>
<comment type="caution">
    <text evidence="11">The sequence shown here is derived from an EMBL/GenBank/DDBJ whole genome shotgun (WGS) entry which is preliminary data.</text>
</comment>
<feature type="transmembrane region" description="Helical" evidence="9">
    <location>
        <begin position="152"/>
        <end position="178"/>
    </location>
</feature>
<dbReference type="InterPro" id="IPR007374">
    <property type="entry name" value="ASCH_domain"/>
</dbReference>
<comment type="similarity">
    <text evidence="2">Belongs to the MIP/aquaporin (TC 1.A.8) family.</text>
</comment>
<dbReference type="PANTHER" id="PTHR19139">
    <property type="entry name" value="AQUAPORIN TRANSPORTER"/>
    <property type="match status" value="1"/>
</dbReference>
<feature type="region of interest" description="Disordered" evidence="8">
    <location>
        <begin position="272"/>
        <end position="318"/>
    </location>
</feature>
<organism evidence="11 12">
    <name type="scientific">Chlorella ohadii</name>
    <dbReference type="NCBI Taxonomy" id="2649997"/>
    <lineage>
        <taxon>Eukaryota</taxon>
        <taxon>Viridiplantae</taxon>
        <taxon>Chlorophyta</taxon>
        <taxon>core chlorophytes</taxon>
        <taxon>Trebouxiophyceae</taxon>
        <taxon>Chlorellales</taxon>
        <taxon>Chlorellaceae</taxon>
        <taxon>Chlorella clade</taxon>
        <taxon>Chlorella</taxon>
    </lineage>
</organism>
<dbReference type="PRINTS" id="PR00783">
    <property type="entry name" value="MINTRINSICP"/>
</dbReference>
<dbReference type="Pfam" id="PF04266">
    <property type="entry name" value="ASCH"/>
    <property type="match status" value="1"/>
</dbReference>
<evidence type="ECO:0000256" key="9">
    <source>
        <dbReference type="SAM" id="Phobius"/>
    </source>
</evidence>
<keyword evidence="3" id="KW-0813">Transport</keyword>
<evidence type="ECO:0000256" key="6">
    <source>
        <dbReference type="ARBA" id="ARBA00022989"/>
    </source>
</evidence>
<sequence length="762" mass="80448">MRLNISLKFALAELVATCLFVYIGTGTATTFGSLQTQKGYTLASSPRSNSTGADVGDRLVLLLDNLSVTPSWGITTALAFGLAITVMAFATAHLSGGQINPAVTLGLALVGALSPGQAAANMLGQFVGAILGSSFLFATIPNASSSTLGTNMIAPGVSVGNAAMGEIVMTFVLVSVVFETAVNRKSMSKVIAPIAIGQDACLPIKDNLSYACRFAVFCGHAVLLPIDGCSINPARALGPALVSGTWTVPFHLLFRSDWDTLAVTPVEPTVGMSPAPSLDAQDKNAGSPVNSPGGSPLRDRKATAATRTWPTSGRTSRPASCRCPRTFEGLCKEYYFDTSASDAPPVTELFALAYSLALAPDPLLAAGSTAGPGPAPQQAQQQRQQQQDVFLAVGLDSGISDFKRPRLNLAILLDVSGSMDASFDRYYNDGASGEHGQLEGPAMQRGGAAPDRGVCLSMHQPWASLLVYGLKRIEGRGWPSDHRGRLWIAFTVQQPSPQDIELPPAYPTGVLLGCVEVADVLTAEQVEGWGSLPGGLKAEVGSPYCFLCEQPQRLVVPQQLHKNAQLGLKPAPNGKDFRWRHFGALPPAGGTLARRHPLAACLPPRYSSVLPRAEAWLVAVRPFCRVALPQNTTLSCPSHQNKHKFVEQQRRQKEAEEQGGGKAARSEGCSSPRAAAGAAAAAGAPRAVVMQRRQQQQQQQQQQQPEQPQDPAKRLRAVQNKLRQIAAIEEKAAAGQELQAEEQAKLGQKAALEAEAAALAGA</sequence>
<protein>
    <recommendedName>
        <fullName evidence="10">ASCH domain-containing protein</fullName>
    </recommendedName>
</protein>
<dbReference type="SUPFAM" id="SSF88697">
    <property type="entry name" value="PUA domain-like"/>
    <property type="match status" value="1"/>
</dbReference>
<dbReference type="InterPro" id="IPR023271">
    <property type="entry name" value="Aquaporin-like"/>
</dbReference>
<keyword evidence="4" id="KW-1003">Cell membrane</keyword>
<dbReference type="GO" id="GO:0005886">
    <property type="term" value="C:plasma membrane"/>
    <property type="evidence" value="ECO:0007669"/>
    <property type="project" value="UniProtKB-SubCell"/>
</dbReference>
<evidence type="ECO:0000313" key="12">
    <source>
        <dbReference type="Proteomes" id="UP001205105"/>
    </source>
</evidence>
<dbReference type="EMBL" id="JADXDR010000036">
    <property type="protein sequence ID" value="KAI7843728.1"/>
    <property type="molecule type" value="Genomic_DNA"/>
</dbReference>
<name>A0AAD5DWA3_9CHLO</name>
<dbReference type="CDD" id="cd06554">
    <property type="entry name" value="ASCH_ASC-1_like"/>
    <property type="match status" value="1"/>
</dbReference>
<proteinExistence type="inferred from homology"/>
<feature type="domain" description="ASCH" evidence="10">
    <location>
        <begin position="456"/>
        <end position="525"/>
    </location>
</feature>
<feature type="transmembrane region" description="Helical" evidence="9">
    <location>
        <begin position="99"/>
        <end position="116"/>
    </location>
</feature>
<keyword evidence="6 9" id="KW-1133">Transmembrane helix</keyword>
<evidence type="ECO:0000256" key="5">
    <source>
        <dbReference type="ARBA" id="ARBA00022692"/>
    </source>
</evidence>
<dbReference type="InterPro" id="IPR022357">
    <property type="entry name" value="MIP_CS"/>
</dbReference>
<dbReference type="GO" id="GO:0015250">
    <property type="term" value="F:water channel activity"/>
    <property type="evidence" value="ECO:0007669"/>
    <property type="project" value="TreeGrafter"/>
</dbReference>
<evidence type="ECO:0000256" key="4">
    <source>
        <dbReference type="ARBA" id="ARBA00022475"/>
    </source>
</evidence>
<dbReference type="SUPFAM" id="SSF81338">
    <property type="entry name" value="Aquaporin-like"/>
    <property type="match status" value="1"/>
</dbReference>